<evidence type="ECO:0000313" key="1">
    <source>
        <dbReference type="EMBL" id="MFC0478266.1"/>
    </source>
</evidence>
<organism evidence="1 2">
    <name type="scientific">Robertmurraya beringensis</name>
    <dbReference type="NCBI Taxonomy" id="641660"/>
    <lineage>
        <taxon>Bacteria</taxon>
        <taxon>Bacillati</taxon>
        <taxon>Bacillota</taxon>
        <taxon>Bacilli</taxon>
        <taxon>Bacillales</taxon>
        <taxon>Bacillaceae</taxon>
        <taxon>Robertmurraya</taxon>
    </lineage>
</organism>
<sequence>MSNQLDEKINGLLTKYTELLLGEADADHVEKVKAWILYSHMSKSMPALVKHWNDTYPDAKNEVKETINEIKQLNEAHRQAKK</sequence>
<keyword evidence="2" id="KW-1185">Reference proteome</keyword>
<accession>A0ABV6KY54</accession>
<dbReference type="Proteomes" id="UP001589738">
    <property type="component" value="Unassembled WGS sequence"/>
</dbReference>
<protein>
    <submittedName>
        <fullName evidence="1">YusU family protein</fullName>
    </submittedName>
</protein>
<dbReference type="RefSeq" id="WP_340905299.1">
    <property type="nucleotide sequence ID" value="NZ_JBHLUU010000128.1"/>
</dbReference>
<gene>
    <name evidence="1" type="ORF">ACFFHF_24055</name>
</gene>
<dbReference type="InterPro" id="IPR020393">
    <property type="entry name" value="Uncharacterised_YusU"/>
</dbReference>
<comment type="caution">
    <text evidence="1">The sequence shown here is derived from an EMBL/GenBank/DDBJ whole genome shotgun (WGS) entry which is preliminary data.</text>
</comment>
<name>A0ABV6KY54_9BACI</name>
<dbReference type="EMBL" id="JBHLUU010000128">
    <property type="protein sequence ID" value="MFC0478266.1"/>
    <property type="molecule type" value="Genomic_DNA"/>
</dbReference>
<evidence type="ECO:0000313" key="2">
    <source>
        <dbReference type="Proteomes" id="UP001589738"/>
    </source>
</evidence>
<dbReference type="Pfam" id="PF10835">
    <property type="entry name" value="DUF2573"/>
    <property type="match status" value="1"/>
</dbReference>
<reference evidence="1 2" key="1">
    <citation type="submission" date="2024-09" db="EMBL/GenBank/DDBJ databases">
        <authorList>
            <person name="Sun Q."/>
            <person name="Mori K."/>
        </authorList>
    </citation>
    <scope>NUCLEOTIDE SEQUENCE [LARGE SCALE GENOMIC DNA]</scope>
    <source>
        <strain evidence="1 2">CGMCC 1.9126</strain>
    </source>
</reference>
<proteinExistence type="predicted"/>